<protein>
    <recommendedName>
        <fullName evidence="3">Type III toxin-antitoxin system ToxN/AbiQ family toxin</fullName>
    </recommendedName>
</protein>
<dbReference type="OrthoDB" id="9803917at2"/>
<dbReference type="CDD" id="cd17493">
    <property type="entry name" value="toxin_TenpN"/>
    <property type="match status" value="1"/>
</dbReference>
<dbReference type="RefSeq" id="WP_055216866.1">
    <property type="nucleotide sequence ID" value="NZ_CZBU01000009.1"/>
</dbReference>
<evidence type="ECO:0000313" key="1">
    <source>
        <dbReference type="EMBL" id="CUQ79368.1"/>
    </source>
</evidence>
<evidence type="ECO:0008006" key="3">
    <source>
        <dbReference type="Google" id="ProtNLM"/>
    </source>
</evidence>
<evidence type="ECO:0000313" key="2">
    <source>
        <dbReference type="Proteomes" id="UP000095621"/>
    </source>
</evidence>
<dbReference type="NCBIfam" id="NF047358">
    <property type="entry name" value="TenpIN"/>
    <property type="match status" value="1"/>
</dbReference>
<proteinExistence type="predicted"/>
<dbReference type="EMBL" id="CZBU01000009">
    <property type="protein sequence ID" value="CUQ79368.1"/>
    <property type="molecule type" value="Genomic_DNA"/>
</dbReference>
<sequence>MNLPQNDYQILRLTEHFYNAYPDPPYREVLKKNQRAYNCLLFQTHYDFFICIPYRTEIHHPYAFHFSKTKRSKAHKSGLDYSKIIIITKTNYLDSTDAIVDKDEYNETMINLERIKKDALYYVEEYMECMNGKRKLHKKMFDRKYGFSTLQYFHKELGIEGLKQT</sequence>
<organism evidence="1 2">
    <name type="scientific">Lachnospira eligens</name>
    <dbReference type="NCBI Taxonomy" id="39485"/>
    <lineage>
        <taxon>Bacteria</taxon>
        <taxon>Bacillati</taxon>
        <taxon>Bacillota</taxon>
        <taxon>Clostridia</taxon>
        <taxon>Lachnospirales</taxon>
        <taxon>Lachnospiraceae</taxon>
        <taxon>Lachnospira</taxon>
    </lineage>
</organism>
<reference evidence="1 2" key="1">
    <citation type="submission" date="2015-09" db="EMBL/GenBank/DDBJ databases">
        <authorList>
            <consortium name="Pathogen Informatics"/>
        </authorList>
    </citation>
    <scope>NUCLEOTIDE SEQUENCE [LARGE SCALE GENOMIC DNA]</scope>
    <source>
        <strain evidence="1 2">2789STDY5834875</strain>
    </source>
</reference>
<dbReference type="InterPro" id="IPR049929">
    <property type="entry name" value="TenpN-like"/>
</dbReference>
<name>A0A174Z582_9FIRM</name>
<dbReference type="Proteomes" id="UP000095621">
    <property type="component" value="Unassembled WGS sequence"/>
</dbReference>
<accession>A0A174Z582</accession>
<gene>
    <name evidence="1" type="ORF">ERS852490_03035</name>
</gene>
<dbReference type="AlphaFoldDB" id="A0A174Z582"/>